<evidence type="ECO:0000256" key="2">
    <source>
        <dbReference type="ARBA" id="ARBA00022448"/>
    </source>
</evidence>
<evidence type="ECO:0000256" key="7">
    <source>
        <dbReference type="ARBA" id="ARBA00023054"/>
    </source>
</evidence>
<reference evidence="14 15" key="1">
    <citation type="journal article" date="2015" name="Environ. Microbiol.">
        <title>Metagenome sequence of Elaphomyces granulatus from sporocarp tissue reveals Ascomycota ectomycorrhizal fingerprints of genome expansion and a Proteobacteria-rich microbiome.</title>
        <authorList>
            <person name="Quandt C.A."/>
            <person name="Kohler A."/>
            <person name="Hesse C.N."/>
            <person name="Sharpton T.J."/>
            <person name="Martin F."/>
            <person name="Spatafora J.W."/>
        </authorList>
    </citation>
    <scope>NUCLEOTIDE SEQUENCE [LARGE SCALE GENOMIC DNA]</scope>
    <source>
        <strain evidence="14 15">OSC145934</strain>
    </source>
</reference>
<keyword evidence="3" id="KW-0343">GTPase activation</keyword>
<dbReference type="FunFam" id="1.10.472.80:FF:000044">
    <property type="entry name" value="GTPase-activating protein GYP5"/>
    <property type="match status" value="1"/>
</dbReference>
<evidence type="ECO:0000256" key="8">
    <source>
        <dbReference type="ARBA" id="ARBA00061661"/>
    </source>
</evidence>
<comment type="caution">
    <text evidence="14">The sequence shown here is derived from an EMBL/GenBank/DDBJ whole genome shotgun (WGS) entry which is preliminary data.</text>
</comment>
<feature type="chain" id="PRO_5011991547" description="GTPase-activating protein GYP5" evidence="12">
    <location>
        <begin position="18"/>
        <end position="896"/>
    </location>
</feature>
<evidence type="ECO:0000256" key="1">
    <source>
        <dbReference type="ARBA" id="ARBA00004496"/>
    </source>
</evidence>
<dbReference type="SMART" id="SM00164">
    <property type="entry name" value="TBC"/>
    <property type="match status" value="1"/>
</dbReference>
<feature type="compositionally biased region" description="Basic and acidic residues" evidence="11">
    <location>
        <begin position="45"/>
        <end position="58"/>
    </location>
</feature>
<evidence type="ECO:0000313" key="15">
    <source>
        <dbReference type="Proteomes" id="UP000243515"/>
    </source>
</evidence>
<keyword evidence="5" id="KW-0931">ER-Golgi transport</keyword>
<dbReference type="AlphaFoldDB" id="A0A232LYC5"/>
<keyword evidence="7 10" id="KW-0175">Coiled coil</keyword>
<proteinExistence type="inferred from homology"/>
<evidence type="ECO:0000256" key="6">
    <source>
        <dbReference type="ARBA" id="ARBA00022927"/>
    </source>
</evidence>
<dbReference type="InterPro" id="IPR050302">
    <property type="entry name" value="Rab_GAP_TBC_domain"/>
</dbReference>
<feature type="coiled-coil region" evidence="10">
    <location>
        <begin position="832"/>
        <end position="894"/>
    </location>
</feature>
<feature type="region of interest" description="Disordered" evidence="11">
    <location>
        <begin position="34"/>
        <end position="279"/>
    </location>
</feature>
<evidence type="ECO:0000256" key="9">
    <source>
        <dbReference type="ARBA" id="ARBA00072088"/>
    </source>
</evidence>
<dbReference type="Proteomes" id="UP000243515">
    <property type="component" value="Unassembled WGS sequence"/>
</dbReference>
<dbReference type="GO" id="GO:0005096">
    <property type="term" value="F:GTPase activator activity"/>
    <property type="evidence" value="ECO:0007669"/>
    <property type="project" value="UniProtKB-KW"/>
</dbReference>
<dbReference type="GO" id="GO:0005737">
    <property type="term" value="C:cytoplasm"/>
    <property type="evidence" value="ECO:0007669"/>
    <property type="project" value="UniProtKB-SubCell"/>
</dbReference>
<dbReference type="PANTHER" id="PTHR47219">
    <property type="entry name" value="RAB GTPASE-ACTIVATING PROTEIN 1-LIKE"/>
    <property type="match status" value="1"/>
</dbReference>
<keyword evidence="2" id="KW-0813">Transport</keyword>
<dbReference type="EMBL" id="NPHW01003705">
    <property type="protein sequence ID" value="OXV09112.1"/>
    <property type="molecule type" value="Genomic_DNA"/>
</dbReference>
<dbReference type="PROSITE" id="PS50086">
    <property type="entry name" value="TBC_RABGAP"/>
    <property type="match status" value="1"/>
</dbReference>
<feature type="domain" description="Rab-GAP TBC" evidence="13">
    <location>
        <begin position="390"/>
        <end position="653"/>
    </location>
</feature>
<sequence>MASYCLLLFVNIANTLCKQDVFVDATHLIHGQDQATLQSSVPRSLTDHESVQTPHTEENPPIPFTPKDSRDDKNGNDGSHHEDHKDQDGQEDHHQDHHQEDIANNTPPPSDTEDTPRRRRLQKSPLLTTHRLSTSSLDDVNLMGNKENEMVEVSDPVPKPSLDPIPLPPNPTDQASKQNPRPHGFPANIPSVLWAMNKNPPHPLGPIPSAPTAPSRKLTSPFSWLSKGASSKDIKSPPAYPADAGRRNTAASISTLNSTLHEGDETDRMSTGSRRPGRSSLKDQFKLLRMREEGYFPENDQASIASGRASIGGIVGTPTSAAEEKENGPTVFPCATNPNLAPGTVSGISACLSDASAPVDWELWQHIVNHGPEALTGANAAELNAAIKRGIPQTIRGVIWQVLSDSRNTDLEDVYRELVVRGTDKERDGYLGVNSHTNGSILEKEKELFASQSLVLPDKSATTPESAISPSWQEKDIEKLIKEKAGSEAARQRKAKEEVEAIRKLEKVIRRDLGARTSYSKYFISQGNQEALFGLCKAYALYDAAVGYAQGINFIAMPLLFNMDEGEAFTLLVKLMNKYGLRAMFIQDMPGLHLHLYQFERLLEDLEPALYCHLRRRSVTPQLYATQWFLTLFAYRFPLQLVLRIYDLIFEEGLESTILRFGVAIMRRNAMTLLGMKDMNTLSTFLKEKLFDVYIDQQPSATSILESGFFGSSSGSDKEIYRADVMVQDACAVPLTLEMIKMYTEEWGDKVKVEKDREVELEGLRHAIASQAGRIRSLEEHAEKSDKEHVQLASELVRVKVKNGELSDKNESLGIQVDELKQVIDKQPAEVEEKLRTEMDRIMKRNIEVQNENRAIEESMAEMEKSLVKTKMQLAELSEEHETLRQKWADLRKALD</sequence>
<dbReference type="PANTHER" id="PTHR47219:SF9">
    <property type="entry name" value="GTPASE ACTIVATING PROTEIN AND CENTROSOME-ASSOCIATED, ISOFORM B"/>
    <property type="match status" value="1"/>
</dbReference>
<dbReference type="InterPro" id="IPR000195">
    <property type="entry name" value="Rab-GAP-TBC_dom"/>
</dbReference>
<feature type="compositionally biased region" description="Polar residues" evidence="11">
    <location>
        <begin position="249"/>
        <end position="260"/>
    </location>
</feature>
<feature type="compositionally biased region" description="Polar residues" evidence="11">
    <location>
        <begin position="34"/>
        <end position="43"/>
    </location>
</feature>
<evidence type="ECO:0000256" key="11">
    <source>
        <dbReference type="SAM" id="MobiDB-lite"/>
    </source>
</evidence>
<evidence type="ECO:0000259" key="13">
    <source>
        <dbReference type="PROSITE" id="PS50086"/>
    </source>
</evidence>
<evidence type="ECO:0000256" key="3">
    <source>
        <dbReference type="ARBA" id="ARBA00022468"/>
    </source>
</evidence>
<dbReference type="Gene3D" id="1.10.472.80">
    <property type="entry name" value="Ypt/Rab-GAP domain of gyp1p, domain 3"/>
    <property type="match status" value="1"/>
</dbReference>
<evidence type="ECO:0000256" key="5">
    <source>
        <dbReference type="ARBA" id="ARBA00022892"/>
    </source>
</evidence>
<comment type="similarity">
    <text evidence="8">Belongs to the GYP5 family.</text>
</comment>
<feature type="compositionally biased region" description="Low complexity" evidence="11">
    <location>
        <begin position="124"/>
        <end position="137"/>
    </location>
</feature>
<evidence type="ECO:0000256" key="4">
    <source>
        <dbReference type="ARBA" id="ARBA00022490"/>
    </source>
</evidence>
<feature type="compositionally biased region" description="Pro residues" evidence="11">
    <location>
        <begin position="157"/>
        <end position="171"/>
    </location>
</feature>
<organism evidence="14 15">
    <name type="scientific">Elaphomyces granulatus</name>
    <dbReference type="NCBI Taxonomy" id="519963"/>
    <lineage>
        <taxon>Eukaryota</taxon>
        <taxon>Fungi</taxon>
        <taxon>Dikarya</taxon>
        <taxon>Ascomycota</taxon>
        <taxon>Pezizomycotina</taxon>
        <taxon>Eurotiomycetes</taxon>
        <taxon>Eurotiomycetidae</taxon>
        <taxon>Eurotiales</taxon>
        <taxon>Elaphomycetaceae</taxon>
        <taxon>Elaphomyces</taxon>
    </lineage>
</organism>
<dbReference type="SUPFAM" id="SSF47923">
    <property type="entry name" value="Ypt/Rab-GAP domain of gyp1p"/>
    <property type="match status" value="2"/>
</dbReference>
<dbReference type="Gene3D" id="1.10.8.270">
    <property type="entry name" value="putative rabgap domain of human tbc1 domain family member 14 like domains"/>
    <property type="match status" value="1"/>
</dbReference>
<evidence type="ECO:0000313" key="14">
    <source>
        <dbReference type="EMBL" id="OXV09112.1"/>
    </source>
</evidence>
<keyword evidence="12" id="KW-0732">Signal</keyword>
<gene>
    <name evidence="14" type="ORF">Egran_03123</name>
</gene>
<evidence type="ECO:0000256" key="12">
    <source>
        <dbReference type="SAM" id="SignalP"/>
    </source>
</evidence>
<keyword evidence="6" id="KW-0653">Protein transport</keyword>
<dbReference type="InterPro" id="IPR035969">
    <property type="entry name" value="Rab-GAP_TBC_sf"/>
</dbReference>
<feature type="compositionally biased region" description="Basic and acidic residues" evidence="11">
    <location>
        <begin position="67"/>
        <end position="101"/>
    </location>
</feature>
<name>A0A232LYC5_9EURO</name>
<evidence type="ECO:0000256" key="10">
    <source>
        <dbReference type="SAM" id="Coils"/>
    </source>
</evidence>
<protein>
    <recommendedName>
        <fullName evidence="9">GTPase-activating protein GYP5</fullName>
    </recommendedName>
</protein>
<feature type="compositionally biased region" description="Pro residues" evidence="11">
    <location>
        <begin position="200"/>
        <end position="211"/>
    </location>
</feature>
<dbReference type="GO" id="GO:0016192">
    <property type="term" value="P:vesicle-mediated transport"/>
    <property type="evidence" value="ECO:0007669"/>
    <property type="project" value="UniProtKB-KW"/>
</dbReference>
<dbReference type="GO" id="GO:0015031">
    <property type="term" value="P:protein transport"/>
    <property type="evidence" value="ECO:0007669"/>
    <property type="project" value="UniProtKB-KW"/>
</dbReference>
<dbReference type="Gene3D" id="1.10.10.750">
    <property type="entry name" value="Ypt/Rab-GAP domain of gyp1p, domain 1"/>
    <property type="match status" value="1"/>
</dbReference>
<feature type="signal peptide" evidence="12">
    <location>
        <begin position="1"/>
        <end position="17"/>
    </location>
</feature>
<keyword evidence="4" id="KW-0963">Cytoplasm</keyword>
<dbReference type="OrthoDB" id="295078at2759"/>
<dbReference type="Pfam" id="PF23436">
    <property type="entry name" value="RabGap-TBC_2"/>
    <property type="match status" value="1"/>
</dbReference>
<accession>A0A232LYC5</accession>
<keyword evidence="15" id="KW-1185">Reference proteome</keyword>
<comment type="subcellular location">
    <subcellularLocation>
        <location evidence="1">Cytoplasm</location>
    </subcellularLocation>
</comment>